<evidence type="ECO:0000256" key="4">
    <source>
        <dbReference type="ARBA" id="ARBA00022691"/>
    </source>
</evidence>
<dbReference type="Gene3D" id="3.20.20.70">
    <property type="entry name" value="Aldolase class I"/>
    <property type="match status" value="1"/>
</dbReference>
<keyword evidence="9" id="KW-0004">4Fe-4S</keyword>
<evidence type="ECO:0000313" key="11">
    <source>
        <dbReference type="EMBL" id="OUP54022.1"/>
    </source>
</evidence>
<gene>
    <name evidence="11" type="ORF">B5F17_02090</name>
</gene>
<organism evidence="11 12">
    <name type="scientific">Butyricicoccus pullicaecorum</name>
    <dbReference type="NCBI Taxonomy" id="501571"/>
    <lineage>
        <taxon>Bacteria</taxon>
        <taxon>Bacillati</taxon>
        <taxon>Bacillota</taxon>
        <taxon>Clostridia</taxon>
        <taxon>Eubacteriales</taxon>
        <taxon>Butyricicoccaceae</taxon>
        <taxon>Butyricicoccus</taxon>
    </lineage>
</organism>
<keyword evidence="8 9" id="KW-0143">Chaperone</keyword>
<evidence type="ECO:0000256" key="3">
    <source>
        <dbReference type="ARBA" id="ARBA00022617"/>
    </source>
</evidence>
<dbReference type="InterPro" id="IPR006638">
    <property type="entry name" value="Elp3/MiaA/NifB-like_rSAM"/>
</dbReference>
<comment type="subcellular location">
    <subcellularLocation>
        <location evidence="9">Cytoplasm</location>
    </subcellularLocation>
</comment>
<evidence type="ECO:0000256" key="2">
    <source>
        <dbReference type="ARBA" id="ARBA00017228"/>
    </source>
</evidence>
<evidence type="ECO:0000313" key="12">
    <source>
        <dbReference type="Proteomes" id="UP000195897"/>
    </source>
</evidence>
<dbReference type="InterPro" id="IPR013785">
    <property type="entry name" value="Aldolase_TIM"/>
</dbReference>
<feature type="domain" description="Radical SAM core" evidence="10">
    <location>
        <begin position="1"/>
        <end position="231"/>
    </location>
</feature>
<dbReference type="Pfam" id="PF06969">
    <property type="entry name" value="HemN_C"/>
    <property type="match status" value="1"/>
</dbReference>
<dbReference type="SFLD" id="SFLDF00562">
    <property type="entry name" value="HemN-like__clustered_with_heat"/>
    <property type="match status" value="1"/>
</dbReference>
<evidence type="ECO:0000256" key="9">
    <source>
        <dbReference type="RuleBase" id="RU364116"/>
    </source>
</evidence>
<dbReference type="SMART" id="SM00729">
    <property type="entry name" value="Elp3"/>
    <property type="match status" value="1"/>
</dbReference>
<dbReference type="Pfam" id="PF04055">
    <property type="entry name" value="Radical_SAM"/>
    <property type="match status" value="1"/>
</dbReference>
<dbReference type="RefSeq" id="WP_087370259.1">
    <property type="nucleotide sequence ID" value="NZ_NFKK01000002.1"/>
</dbReference>
<dbReference type="GO" id="GO:0004109">
    <property type="term" value="F:coproporphyrinogen oxidase activity"/>
    <property type="evidence" value="ECO:0007669"/>
    <property type="project" value="InterPro"/>
</dbReference>
<keyword evidence="4 9" id="KW-0949">S-adenosyl-L-methionine</keyword>
<dbReference type="SFLD" id="SFLDG01065">
    <property type="entry name" value="anaerobic_coproporphyrinogen-I"/>
    <property type="match status" value="1"/>
</dbReference>
<dbReference type="GO" id="GO:0046872">
    <property type="term" value="F:metal ion binding"/>
    <property type="evidence" value="ECO:0007669"/>
    <property type="project" value="UniProtKB-UniRule"/>
</dbReference>
<dbReference type="EMBL" id="NFKK01000002">
    <property type="protein sequence ID" value="OUP54022.1"/>
    <property type="molecule type" value="Genomic_DNA"/>
</dbReference>
<comment type="caution">
    <text evidence="11">The sequence shown here is derived from an EMBL/GenBank/DDBJ whole genome shotgun (WGS) entry which is preliminary data.</text>
</comment>
<comment type="similarity">
    <text evidence="1">Belongs to the anaerobic coproporphyrinogen-III oxidase family. HemW subfamily.</text>
</comment>
<keyword evidence="9" id="KW-0963">Cytoplasm</keyword>
<dbReference type="AlphaFoldDB" id="A0A1Y4LIQ4"/>
<dbReference type="SFLD" id="SFLDS00029">
    <property type="entry name" value="Radical_SAM"/>
    <property type="match status" value="1"/>
</dbReference>
<dbReference type="InterPro" id="IPR004559">
    <property type="entry name" value="HemW-like"/>
</dbReference>
<evidence type="ECO:0000256" key="5">
    <source>
        <dbReference type="ARBA" id="ARBA00022723"/>
    </source>
</evidence>
<evidence type="ECO:0000256" key="1">
    <source>
        <dbReference type="ARBA" id="ARBA00006100"/>
    </source>
</evidence>
<dbReference type="GO" id="GO:0006779">
    <property type="term" value="P:porphyrin-containing compound biosynthetic process"/>
    <property type="evidence" value="ECO:0007669"/>
    <property type="project" value="InterPro"/>
</dbReference>
<keyword evidence="3 9" id="KW-0349">Heme</keyword>
<keyword evidence="6 9" id="KW-0408">Iron</keyword>
<dbReference type="PROSITE" id="PS51918">
    <property type="entry name" value="RADICAL_SAM"/>
    <property type="match status" value="1"/>
</dbReference>
<sequence>MKNNFGLYIHVPFCASKCRYCDFYSFAGKQSQMDDYIEALFWHADKFAPQFAGRQADTVYFGGGTPSLLGGERLTRMLNGLRERFAILPDAEITVECNPDSMTDDLLSMLKNAGVNRLSVGVQSTHDDELRMLGRRHTFAEAQSAIRRAQDAGFDNISLDLMYGLPGQTQAYFMQSVEALLALSPAHLSCYSLKLEPGTPMGRENPVLPDGDAQADLYLALCDRLRQAGFEHYEISNWAQPGRASRHNSRYWTLSDYLGLGPGAHSYVAGRRFAEPSSFTAFCDHAQVVDEEDIPDFSPHSEYIMLRLRTAAGVDVQDFTTRFGRDFAPYEAHLAALQRPGLTEKTQTGWRLTEAGFLVSNLIITDVLSVDDIE</sequence>
<dbReference type="SUPFAM" id="SSF102114">
    <property type="entry name" value="Radical SAM enzymes"/>
    <property type="match status" value="1"/>
</dbReference>
<dbReference type="NCBIfam" id="TIGR00539">
    <property type="entry name" value="hemN_rel"/>
    <property type="match status" value="1"/>
</dbReference>
<dbReference type="PANTHER" id="PTHR13932:SF5">
    <property type="entry name" value="RADICAL S-ADENOSYL METHIONINE DOMAIN-CONTAINING PROTEIN 1, MITOCHONDRIAL"/>
    <property type="match status" value="1"/>
</dbReference>
<dbReference type="GO" id="GO:0051539">
    <property type="term" value="F:4 iron, 4 sulfur cluster binding"/>
    <property type="evidence" value="ECO:0007669"/>
    <property type="project" value="UniProtKB-UniRule"/>
</dbReference>
<name>A0A1Y4LIQ4_9FIRM</name>
<dbReference type="SFLD" id="SFLDF00288">
    <property type="entry name" value="HemN-like__clustered_with_nucl"/>
    <property type="match status" value="1"/>
</dbReference>
<keyword evidence="5 9" id="KW-0479">Metal-binding</keyword>
<dbReference type="Proteomes" id="UP000195897">
    <property type="component" value="Unassembled WGS sequence"/>
</dbReference>
<dbReference type="CDD" id="cd01335">
    <property type="entry name" value="Radical_SAM"/>
    <property type="match status" value="1"/>
</dbReference>
<dbReference type="GO" id="GO:0005737">
    <property type="term" value="C:cytoplasm"/>
    <property type="evidence" value="ECO:0007669"/>
    <property type="project" value="UniProtKB-SubCell"/>
</dbReference>
<comment type="function">
    <text evidence="9">Probably acts as a heme chaperone, transferring heme to an unknown acceptor. Binds one molecule of heme per monomer, possibly covalently. Binds 1 [4Fe-4S] cluster. The cluster is coordinated with 3 cysteines and an exchangeable S-adenosyl-L-methionine.</text>
</comment>
<dbReference type="InterPro" id="IPR058240">
    <property type="entry name" value="rSAM_sf"/>
</dbReference>
<evidence type="ECO:0000256" key="7">
    <source>
        <dbReference type="ARBA" id="ARBA00023014"/>
    </source>
</evidence>
<reference evidence="12" key="1">
    <citation type="submission" date="2017-04" db="EMBL/GenBank/DDBJ databases">
        <title>Function of individual gut microbiota members based on whole genome sequencing of pure cultures obtained from chicken caecum.</title>
        <authorList>
            <person name="Medvecky M."/>
            <person name="Cejkova D."/>
            <person name="Polansky O."/>
            <person name="Karasova D."/>
            <person name="Kubasova T."/>
            <person name="Cizek A."/>
            <person name="Rychlik I."/>
        </authorList>
    </citation>
    <scope>NUCLEOTIDE SEQUENCE [LARGE SCALE GENOMIC DNA]</scope>
    <source>
        <strain evidence="12">An180</strain>
    </source>
</reference>
<accession>A0A1Y4LIQ4</accession>
<protein>
    <recommendedName>
        <fullName evidence="2 9">Heme chaperone HemW</fullName>
    </recommendedName>
</protein>
<dbReference type="PANTHER" id="PTHR13932">
    <property type="entry name" value="COPROPORPHYRINIGEN III OXIDASE"/>
    <property type="match status" value="1"/>
</dbReference>
<evidence type="ECO:0000259" key="10">
    <source>
        <dbReference type="PROSITE" id="PS51918"/>
    </source>
</evidence>
<evidence type="ECO:0000256" key="6">
    <source>
        <dbReference type="ARBA" id="ARBA00023004"/>
    </source>
</evidence>
<evidence type="ECO:0000256" key="8">
    <source>
        <dbReference type="ARBA" id="ARBA00023186"/>
    </source>
</evidence>
<dbReference type="InterPro" id="IPR034505">
    <property type="entry name" value="Coproporphyrinogen-III_oxidase"/>
</dbReference>
<dbReference type="InterPro" id="IPR010723">
    <property type="entry name" value="HemN_C"/>
</dbReference>
<keyword evidence="7 9" id="KW-0411">Iron-sulfur</keyword>
<dbReference type="InterPro" id="IPR007197">
    <property type="entry name" value="rSAM"/>
</dbReference>
<dbReference type="SFLD" id="SFLDG01082">
    <property type="entry name" value="B12-binding_domain_containing"/>
    <property type="match status" value="1"/>
</dbReference>
<proteinExistence type="inferred from homology"/>